<evidence type="ECO:0000313" key="1">
    <source>
        <dbReference type="Ensembl" id="ENSPTEP00000021510.1"/>
    </source>
</evidence>
<name>A0A8C9HHM6_9PRIM</name>
<reference evidence="1" key="2">
    <citation type="submission" date="2025-09" db="UniProtKB">
        <authorList>
            <consortium name="Ensembl"/>
        </authorList>
    </citation>
    <scope>IDENTIFICATION</scope>
</reference>
<dbReference type="Ensembl" id="ENSPTET00000031015.1">
    <property type="protein sequence ID" value="ENSPTEP00000021510.1"/>
    <property type="gene ID" value="ENSPTEG00000022544.1"/>
</dbReference>
<keyword evidence="2" id="KW-1185">Reference proteome</keyword>
<dbReference type="PANTHER" id="PTHR12138:SF133">
    <property type="entry name" value="SECRETED PROTEIN"/>
    <property type="match status" value="1"/>
</dbReference>
<reference evidence="1" key="1">
    <citation type="submission" date="2025-08" db="UniProtKB">
        <authorList>
            <consortium name="Ensembl"/>
        </authorList>
    </citation>
    <scope>IDENTIFICATION</scope>
</reference>
<dbReference type="Proteomes" id="UP000694416">
    <property type="component" value="Unplaced"/>
</dbReference>
<dbReference type="AlphaFoldDB" id="A0A8C9HHM6"/>
<organism evidence="1 2">
    <name type="scientific">Piliocolobus tephrosceles</name>
    <name type="common">Ugandan red Colobus</name>
    <dbReference type="NCBI Taxonomy" id="591936"/>
    <lineage>
        <taxon>Eukaryota</taxon>
        <taxon>Metazoa</taxon>
        <taxon>Chordata</taxon>
        <taxon>Craniata</taxon>
        <taxon>Vertebrata</taxon>
        <taxon>Euteleostomi</taxon>
        <taxon>Mammalia</taxon>
        <taxon>Eutheria</taxon>
        <taxon>Euarchontoglires</taxon>
        <taxon>Primates</taxon>
        <taxon>Haplorrhini</taxon>
        <taxon>Catarrhini</taxon>
        <taxon>Cercopithecidae</taxon>
        <taxon>Colobinae</taxon>
        <taxon>Piliocolobus</taxon>
    </lineage>
</organism>
<evidence type="ECO:0000313" key="2">
    <source>
        <dbReference type="Proteomes" id="UP000694416"/>
    </source>
</evidence>
<accession>A0A8C9HHM6</accession>
<proteinExistence type="predicted"/>
<dbReference type="PANTHER" id="PTHR12138">
    <property type="entry name" value="PRIMATE-EXPANDED PROTEIN FAMILY"/>
    <property type="match status" value="1"/>
</dbReference>
<protein>
    <submittedName>
        <fullName evidence="1">Uncharacterized protein</fullName>
    </submittedName>
</protein>
<sequence length="94" mass="10041">LKGHLGRHFSSQHITLNSTNFFSLLLPRLECSGMISAHCNLHLLGSSDSPASVSRVAVIIGMCHHLATVLCVHFSPLLPLRPAPCPLPPPTACP</sequence>